<accession>A0A1A9WZJ9</accession>
<evidence type="ECO:0000313" key="4">
    <source>
        <dbReference type="Proteomes" id="UP000091820"/>
    </source>
</evidence>
<dbReference type="AlphaFoldDB" id="A0A1A9WZJ9"/>
<feature type="compositionally biased region" description="Low complexity" evidence="1">
    <location>
        <begin position="443"/>
        <end position="457"/>
    </location>
</feature>
<reference evidence="4" key="1">
    <citation type="submission" date="2014-03" db="EMBL/GenBank/DDBJ databases">
        <authorList>
            <person name="Aksoy S."/>
            <person name="Warren W."/>
            <person name="Wilson R.K."/>
        </authorList>
    </citation>
    <scope>NUCLEOTIDE SEQUENCE [LARGE SCALE GENOMIC DNA]</scope>
    <source>
        <strain evidence="4">IAEA</strain>
    </source>
</reference>
<dbReference type="STRING" id="37001.A0A1A9WZJ9"/>
<keyword evidence="4" id="KW-1185">Reference proteome</keyword>
<dbReference type="PANTHER" id="PTHR38572">
    <property type="entry name" value="BCDNA.GH07269-RELATED"/>
    <property type="match status" value="1"/>
</dbReference>
<feature type="region of interest" description="Disordered" evidence="1">
    <location>
        <begin position="511"/>
        <end position="534"/>
    </location>
</feature>
<evidence type="ECO:0000313" key="3">
    <source>
        <dbReference type="EnsemblMetazoa" id="GBRI038581-PA"/>
    </source>
</evidence>
<feature type="compositionally biased region" description="Polar residues" evidence="1">
    <location>
        <begin position="424"/>
        <end position="442"/>
    </location>
</feature>
<name>A0A1A9WZJ9_9MUSC</name>
<sequence length="699" mass="70107">MTPSLCFTLSCLLLAAALLASTVEVQAKRIYSSGGSRRSSSSSYSNVRRTSYNKPNSGSSSYSHSNPSLSHSGLTSLSYSGYNTQAKRPSSTNTLSATRSTQNNAARPTVSPIGWNVPPKSQGPPPAYSPTNPVGGAKTNIHEPAPSYKPNNAAPPSYSQSTNRQQPTTATHYNSQHSSANYNRNRYNSTGGGSGSGVHTPITATNAHNVQSSYPRQQMPAGATYYPSASSLPAGATYHSPGSLPPGATYHSAGSLPPGATYHPGGSLPAGATHYSPGSLPPGAVYHPSGGLPAGATYHAPGALPPGATYHPAAPVPAYYPAPAAMPAAMPAGATFLPAGSSLPAGATFVSQPPKSSSGLGFGSGLLAGGLAGGLLGHALTPTHTKVVEHSPVMSGGYGGGGGGSGNNNGEDRIIIINNGPPGSVSTTNAGPGTTVINTGASQPPAAEPGPQQAAAPTITNAPPSEIPSAALAPLNPMHADTTNTASAAGTETTGNAVAGNGVISTNSAIAQSPPVGVQSPETAESPAEQPPTGGIVCVPIKVPEPDPNDSSKTIEVEKIVCYPAPPPQETSTVNEISSSTVLGATETLPSTSSLTSSSTSSSNIAELATQSATTLEHNAPLAPLKSTPFTVPEGSVALAPFHPGDPPHIMKIAAASRPMAFIAESANIMVASGSNYNLTSFGLILLSTFTTLTAYYCT</sequence>
<feature type="compositionally biased region" description="Low complexity" evidence="1">
    <location>
        <begin position="52"/>
        <end position="74"/>
    </location>
</feature>
<dbReference type="Proteomes" id="UP000091820">
    <property type="component" value="Unassembled WGS sequence"/>
</dbReference>
<feature type="compositionally biased region" description="Polar residues" evidence="1">
    <location>
        <begin position="75"/>
        <end position="106"/>
    </location>
</feature>
<evidence type="ECO:0008006" key="5">
    <source>
        <dbReference type="Google" id="ProtNLM"/>
    </source>
</evidence>
<feature type="compositionally biased region" description="Polar residues" evidence="1">
    <location>
        <begin position="157"/>
        <end position="180"/>
    </location>
</feature>
<protein>
    <recommendedName>
        <fullName evidence="5">Mucin-like domain-containing protein</fullName>
    </recommendedName>
</protein>
<feature type="region of interest" description="Disordered" evidence="1">
    <location>
        <begin position="395"/>
        <end position="469"/>
    </location>
</feature>
<evidence type="ECO:0000256" key="1">
    <source>
        <dbReference type="SAM" id="MobiDB-lite"/>
    </source>
</evidence>
<dbReference type="VEuPathDB" id="VectorBase:GBRI038581"/>
<reference evidence="3" key="2">
    <citation type="submission" date="2020-05" db="UniProtKB">
        <authorList>
            <consortium name="EnsemblMetazoa"/>
        </authorList>
    </citation>
    <scope>IDENTIFICATION</scope>
    <source>
        <strain evidence="3">IAEA</strain>
    </source>
</reference>
<feature type="signal peptide" evidence="2">
    <location>
        <begin position="1"/>
        <end position="27"/>
    </location>
</feature>
<dbReference type="PANTHER" id="PTHR38572:SF1">
    <property type="entry name" value="BCDNA.GH07269-RELATED"/>
    <property type="match status" value="1"/>
</dbReference>
<keyword evidence="2" id="KW-0732">Signal</keyword>
<dbReference type="EnsemblMetazoa" id="GBRI038581-RA">
    <property type="protein sequence ID" value="GBRI038581-PA"/>
    <property type="gene ID" value="GBRI038581"/>
</dbReference>
<evidence type="ECO:0000256" key="2">
    <source>
        <dbReference type="SAM" id="SignalP"/>
    </source>
</evidence>
<organism evidence="3 4">
    <name type="scientific">Glossina brevipalpis</name>
    <dbReference type="NCBI Taxonomy" id="37001"/>
    <lineage>
        <taxon>Eukaryota</taxon>
        <taxon>Metazoa</taxon>
        <taxon>Ecdysozoa</taxon>
        <taxon>Arthropoda</taxon>
        <taxon>Hexapoda</taxon>
        <taxon>Insecta</taxon>
        <taxon>Pterygota</taxon>
        <taxon>Neoptera</taxon>
        <taxon>Endopterygota</taxon>
        <taxon>Diptera</taxon>
        <taxon>Brachycera</taxon>
        <taxon>Muscomorpha</taxon>
        <taxon>Hippoboscoidea</taxon>
        <taxon>Glossinidae</taxon>
        <taxon>Glossina</taxon>
    </lineage>
</organism>
<proteinExistence type="predicted"/>
<feature type="region of interest" description="Disordered" evidence="1">
    <location>
        <begin position="31"/>
        <end position="202"/>
    </location>
</feature>
<feature type="chain" id="PRO_5008400839" description="Mucin-like domain-containing protein" evidence="2">
    <location>
        <begin position="28"/>
        <end position="699"/>
    </location>
</feature>
<dbReference type="InterPro" id="IPR032086">
    <property type="entry name" value="DUF4813"/>
</dbReference>
<dbReference type="Pfam" id="PF16072">
    <property type="entry name" value="DUF4813"/>
    <property type="match status" value="2"/>
</dbReference>
<feature type="compositionally biased region" description="Gly residues" evidence="1">
    <location>
        <begin position="396"/>
        <end position="407"/>
    </location>
</feature>
<feature type="compositionally biased region" description="Low complexity" evidence="1">
    <location>
        <begin position="31"/>
        <end position="45"/>
    </location>
</feature>